<evidence type="ECO:0000313" key="1">
    <source>
        <dbReference type="EMBL" id="KAJ7745891.1"/>
    </source>
</evidence>
<accession>A0AAD7N542</accession>
<comment type="caution">
    <text evidence="1">The sequence shown here is derived from an EMBL/GenBank/DDBJ whole genome shotgun (WGS) entry which is preliminary data.</text>
</comment>
<dbReference type="EMBL" id="JARJLG010000100">
    <property type="protein sequence ID" value="KAJ7745891.1"/>
    <property type="molecule type" value="Genomic_DNA"/>
</dbReference>
<dbReference type="AlphaFoldDB" id="A0AAD7N542"/>
<sequence length="265" mass="29450">MGTDLGGPALTTTGAKTEIFPRQNPPKQAVSMWNSTTYQRREAAQGARELAPEFERRKFRHESNPTHTVIRDVYVQSTEVLQETTVPSGSDGTWMTQDPRGGQCIRMSNAKEWRGIQLAVPAVVKTQERETQRGLGCCSDEKAETPGSTATNSGHSLFLSARLNEIVIWVHQNQVEILCIRLQNGPAQTNELNYLGLDDLGPDLDDVIHGWTWMDITNTAVAIGCHQWMMDSPWIIQIVYYTQSGKAGPGHRHPLDLVAGITKDQ</sequence>
<keyword evidence="2" id="KW-1185">Reference proteome</keyword>
<organism evidence="1 2">
    <name type="scientific">Mycena maculata</name>
    <dbReference type="NCBI Taxonomy" id="230809"/>
    <lineage>
        <taxon>Eukaryota</taxon>
        <taxon>Fungi</taxon>
        <taxon>Dikarya</taxon>
        <taxon>Basidiomycota</taxon>
        <taxon>Agaricomycotina</taxon>
        <taxon>Agaricomycetes</taxon>
        <taxon>Agaricomycetidae</taxon>
        <taxon>Agaricales</taxon>
        <taxon>Marasmiineae</taxon>
        <taxon>Mycenaceae</taxon>
        <taxon>Mycena</taxon>
    </lineage>
</organism>
<name>A0AAD7N542_9AGAR</name>
<dbReference type="Proteomes" id="UP001215280">
    <property type="component" value="Unassembled WGS sequence"/>
</dbReference>
<proteinExistence type="predicted"/>
<protein>
    <submittedName>
        <fullName evidence="1">Uncharacterized protein</fullName>
    </submittedName>
</protein>
<evidence type="ECO:0000313" key="2">
    <source>
        <dbReference type="Proteomes" id="UP001215280"/>
    </source>
</evidence>
<gene>
    <name evidence="1" type="ORF">DFH07DRAFT_942737</name>
</gene>
<reference evidence="1" key="1">
    <citation type="submission" date="2023-03" db="EMBL/GenBank/DDBJ databases">
        <title>Massive genome expansion in bonnet fungi (Mycena s.s.) driven by repeated elements and novel gene families across ecological guilds.</title>
        <authorList>
            <consortium name="Lawrence Berkeley National Laboratory"/>
            <person name="Harder C.B."/>
            <person name="Miyauchi S."/>
            <person name="Viragh M."/>
            <person name="Kuo A."/>
            <person name="Thoen E."/>
            <person name="Andreopoulos B."/>
            <person name="Lu D."/>
            <person name="Skrede I."/>
            <person name="Drula E."/>
            <person name="Henrissat B."/>
            <person name="Morin E."/>
            <person name="Kohler A."/>
            <person name="Barry K."/>
            <person name="LaButti K."/>
            <person name="Morin E."/>
            <person name="Salamov A."/>
            <person name="Lipzen A."/>
            <person name="Mereny Z."/>
            <person name="Hegedus B."/>
            <person name="Baldrian P."/>
            <person name="Stursova M."/>
            <person name="Weitz H."/>
            <person name="Taylor A."/>
            <person name="Grigoriev I.V."/>
            <person name="Nagy L.G."/>
            <person name="Martin F."/>
            <person name="Kauserud H."/>
        </authorList>
    </citation>
    <scope>NUCLEOTIDE SEQUENCE</scope>
    <source>
        <strain evidence="1">CBHHK188m</strain>
    </source>
</reference>